<sequence length="309" mass="33894">MDNTRMNSFLEYAICNRGMSAYSPKGFPALDQGPAHFPACSGTPGDSYSEDGHFLLGGNTTVPNHLQQLNPSYTLPATQASSSGLPYSSSVGYTAQACTPGYGHQFYVNPEADGFYFQASTYSANAGSNLSSLSEGYCAGMSGPGHYHQHPYEQEQQSFLQSTYNSLSPSLQEDKESDCHLEPSPTTHTFDWMKVKRNPPKSVKISEYGLGGQQNTIRTNFSTKQLTELGKEFHFNKYLTRARRVEIAATLELNETQVKIWFQNRRMKRKKREKEGLALTAGPGCGKEASEASDQSSSTSPEASPNSIS</sequence>
<evidence type="ECO:0000256" key="7">
    <source>
        <dbReference type="ARBA" id="ARBA00023242"/>
    </source>
</evidence>
<dbReference type="PANTHER" id="PTHR45946">
    <property type="entry name" value="HOMEOBOX PROTEIN ROUGH-RELATED"/>
    <property type="match status" value="1"/>
</dbReference>
<dbReference type="PROSITE" id="PS50071">
    <property type="entry name" value="HOMEOBOX_2"/>
    <property type="match status" value="1"/>
</dbReference>
<dbReference type="SMART" id="SM00389">
    <property type="entry name" value="HOX"/>
    <property type="match status" value="1"/>
</dbReference>
<evidence type="ECO:0000256" key="8">
    <source>
        <dbReference type="PROSITE-ProRule" id="PRU00108"/>
    </source>
</evidence>
<name>A0A0H3UKZ8_ICHBA</name>
<proteinExistence type="predicted"/>
<dbReference type="EMBL" id="KF787116">
    <property type="protein sequence ID" value="AIS36063.1"/>
    <property type="molecule type" value="Genomic_DNA"/>
</dbReference>
<dbReference type="InterPro" id="IPR020479">
    <property type="entry name" value="HD_metazoa"/>
</dbReference>
<dbReference type="PRINTS" id="PR00024">
    <property type="entry name" value="HOMEOBOX"/>
</dbReference>
<evidence type="ECO:0000313" key="12">
    <source>
        <dbReference type="EMBL" id="AIS36063.1"/>
    </source>
</evidence>
<gene>
    <name evidence="12" type="primary">HoxB1</name>
</gene>
<evidence type="ECO:0000256" key="3">
    <source>
        <dbReference type="ARBA" id="ARBA00023015"/>
    </source>
</evidence>
<feature type="region of interest" description="Disordered" evidence="10">
    <location>
        <begin position="268"/>
        <end position="309"/>
    </location>
</feature>
<evidence type="ECO:0000256" key="9">
    <source>
        <dbReference type="RuleBase" id="RU000682"/>
    </source>
</evidence>
<accession>A0A0H3UKZ8</accession>
<dbReference type="PROSITE" id="PS00027">
    <property type="entry name" value="HOMEOBOX_1"/>
    <property type="match status" value="1"/>
</dbReference>
<dbReference type="GO" id="GO:0000978">
    <property type="term" value="F:RNA polymerase II cis-regulatory region sequence-specific DNA binding"/>
    <property type="evidence" value="ECO:0007669"/>
    <property type="project" value="TreeGrafter"/>
</dbReference>
<dbReference type="InterPro" id="IPR009057">
    <property type="entry name" value="Homeodomain-like_sf"/>
</dbReference>
<reference evidence="12" key="1">
    <citation type="journal article" date="2015" name="BMC Genomics">
        <title>Hox cluster characterization of Banna caecilian (Ichthyophis bannanicus) provides hints for slow evolution of its genome.</title>
        <authorList>
            <person name="Wu R."/>
            <person name="Liu Q."/>
            <person name="Meng S."/>
            <person name="Zhang P."/>
            <person name="Liang D."/>
        </authorList>
    </citation>
    <scope>NUCLEOTIDE SEQUENCE</scope>
</reference>
<evidence type="ECO:0000256" key="4">
    <source>
        <dbReference type="ARBA" id="ARBA00023125"/>
    </source>
</evidence>
<dbReference type="PANTHER" id="PTHR45946:SF5">
    <property type="entry name" value="HOMEOBOX PROTEIN HOX-B1"/>
    <property type="match status" value="1"/>
</dbReference>
<dbReference type="GO" id="GO:0005634">
    <property type="term" value="C:nucleus"/>
    <property type="evidence" value="ECO:0007669"/>
    <property type="project" value="UniProtKB-SubCell"/>
</dbReference>
<evidence type="ECO:0000256" key="1">
    <source>
        <dbReference type="ARBA" id="ARBA00004123"/>
    </source>
</evidence>
<dbReference type="FunFam" id="1.10.10.60:FF:000113">
    <property type="entry name" value="homeobox protein Hox-B1"/>
    <property type="match status" value="1"/>
</dbReference>
<dbReference type="AlphaFoldDB" id="A0A0H3UKZ8"/>
<keyword evidence="3" id="KW-0805">Transcription regulation</keyword>
<feature type="DNA-binding region" description="Homeobox" evidence="8">
    <location>
        <begin position="214"/>
        <end position="273"/>
    </location>
</feature>
<keyword evidence="5 8" id="KW-0371">Homeobox</keyword>
<dbReference type="InterPro" id="IPR046327">
    <property type="entry name" value="HXA1/B1/D1"/>
</dbReference>
<dbReference type="InterPro" id="IPR001356">
    <property type="entry name" value="HD"/>
</dbReference>
<keyword evidence="7 8" id="KW-0539">Nucleus</keyword>
<dbReference type="Gene3D" id="1.10.10.60">
    <property type="entry name" value="Homeodomain-like"/>
    <property type="match status" value="1"/>
</dbReference>
<dbReference type="CDD" id="cd00086">
    <property type="entry name" value="homeodomain"/>
    <property type="match status" value="1"/>
</dbReference>
<evidence type="ECO:0000259" key="11">
    <source>
        <dbReference type="PROSITE" id="PS50071"/>
    </source>
</evidence>
<keyword evidence="2" id="KW-0217">Developmental protein</keyword>
<dbReference type="GO" id="GO:0000981">
    <property type="term" value="F:DNA-binding transcription factor activity, RNA polymerase II-specific"/>
    <property type="evidence" value="ECO:0007669"/>
    <property type="project" value="InterPro"/>
</dbReference>
<evidence type="ECO:0000256" key="2">
    <source>
        <dbReference type="ARBA" id="ARBA00022473"/>
    </source>
</evidence>
<organism evidence="12">
    <name type="scientific">Ichthyophis bannanicus</name>
    <name type="common">Banna caecilian</name>
    <dbReference type="NCBI Taxonomy" id="8453"/>
    <lineage>
        <taxon>Eukaryota</taxon>
        <taxon>Metazoa</taxon>
        <taxon>Chordata</taxon>
        <taxon>Craniata</taxon>
        <taxon>Vertebrata</taxon>
        <taxon>Euteleostomi</taxon>
        <taxon>Amphibia</taxon>
        <taxon>Gymnophiona</taxon>
        <taxon>Ichthyophiidae</taxon>
        <taxon>Ichthyophis</taxon>
    </lineage>
</organism>
<keyword evidence="4 8" id="KW-0238">DNA-binding</keyword>
<feature type="domain" description="Homeobox" evidence="11">
    <location>
        <begin position="212"/>
        <end position="272"/>
    </location>
</feature>
<dbReference type="InterPro" id="IPR017970">
    <property type="entry name" value="Homeobox_CS"/>
</dbReference>
<dbReference type="Pfam" id="PF00046">
    <property type="entry name" value="Homeodomain"/>
    <property type="match status" value="1"/>
</dbReference>
<evidence type="ECO:0000256" key="5">
    <source>
        <dbReference type="ARBA" id="ARBA00023155"/>
    </source>
</evidence>
<protein>
    <submittedName>
        <fullName evidence="12">HoxB1</fullName>
    </submittedName>
</protein>
<dbReference type="SUPFAM" id="SSF46689">
    <property type="entry name" value="Homeodomain-like"/>
    <property type="match status" value="1"/>
</dbReference>
<feature type="compositionally biased region" description="Low complexity" evidence="10">
    <location>
        <begin position="292"/>
        <end position="309"/>
    </location>
</feature>
<evidence type="ECO:0000256" key="6">
    <source>
        <dbReference type="ARBA" id="ARBA00023163"/>
    </source>
</evidence>
<comment type="subcellular location">
    <subcellularLocation>
        <location evidence="1 8 9">Nucleus</location>
    </subcellularLocation>
</comment>
<keyword evidence="6" id="KW-0804">Transcription</keyword>
<evidence type="ECO:0000256" key="10">
    <source>
        <dbReference type="SAM" id="MobiDB-lite"/>
    </source>
</evidence>